<dbReference type="Gene3D" id="3.40.50.2300">
    <property type="match status" value="1"/>
</dbReference>
<dbReference type="Proteomes" id="UP001157114">
    <property type="component" value="Unassembled WGS sequence"/>
</dbReference>
<dbReference type="PROSITE" id="PS01124">
    <property type="entry name" value="HTH_ARAC_FAMILY_2"/>
    <property type="match status" value="1"/>
</dbReference>
<feature type="modified residue" description="4-aspartylphosphate" evidence="8">
    <location>
        <position position="55"/>
    </location>
</feature>
<evidence type="ECO:0008006" key="13">
    <source>
        <dbReference type="Google" id="ProtNLM"/>
    </source>
</evidence>
<keyword evidence="3 8" id="KW-0597">Phosphoprotein</keyword>
<dbReference type="Gene3D" id="1.10.10.60">
    <property type="entry name" value="Homeodomain-like"/>
    <property type="match status" value="2"/>
</dbReference>
<evidence type="ECO:0000256" key="8">
    <source>
        <dbReference type="PROSITE-ProRule" id="PRU00169"/>
    </source>
</evidence>
<reference evidence="11 12" key="1">
    <citation type="submission" date="2023-03" db="EMBL/GenBank/DDBJ databases">
        <title>Draft genome sequence of the bacteria which degrade cell wall of Tricholomamatutake.</title>
        <authorList>
            <person name="Konishi Y."/>
            <person name="Fukuta Y."/>
            <person name="Shirasaka N."/>
        </authorList>
    </citation>
    <scope>NUCLEOTIDE SEQUENCE [LARGE SCALE GENOMIC DNA]</scope>
    <source>
        <strain evidence="12">mu1</strain>
    </source>
</reference>
<evidence type="ECO:0000256" key="4">
    <source>
        <dbReference type="ARBA" id="ARBA00023012"/>
    </source>
</evidence>
<dbReference type="Pfam" id="PF12833">
    <property type="entry name" value="HTH_18"/>
    <property type="match status" value="1"/>
</dbReference>
<dbReference type="EMBL" id="BSSQ01000035">
    <property type="protein sequence ID" value="GLX71497.1"/>
    <property type="molecule type" value="Genomic_DNA"/>
</dbReference>
<gene>
    <name evidence="11" type="ORF">MU1_58470</name>
</gene>
<dbReference type="InterPro" id="IPR051552">
    <property type="entry name" value="HptR"/>
</dbReference>
<dbReference type="InterPro" id="IPR018060">
    <property type="entry name" value="HTH_AraC"/>
</dbReference>
<dbReference type="SMART" id="SM00342">
    <property type="entry name" value="HTH_ARAC"/>
    <property type="match status" value="1"/>
</dbReference>
<dbReference type="PROSITE" id="PS50110">
    <property type="entry name" value="RESPONSE_REGULATORY"/>
    <property type="match status" value="1"/>
</dbReference>
<keyword evidence="2" id="KW-0963">Cytoplasm</keyword>
<dbReference type="PANTHER" id="PTHR42713">
    <property type="entry name" value="HISTIDINE KINASE-RELATED"/>
    <property type="match status" value="1"/>
</dbReference>
<dbReference type="InterPro" id="IPR009057">
    <property type="entry name" value="Homeodomain-like_sf"/>
</dbReference>
<name>A0ABQ6GR40_9BACL</name>
<protein>
    <recommendedName>
        <fullName evidence="13">DNA-binding response regulator</fullName>
    </recommendedName>
</protein>
<keyword evidence="6" id="KW-0238">DNA-binding</keyword>
<dbReference type="SMART" id="SM00448">
    <property type="entry name" value="REC"/>
    <property type="match status" value="1"/>
</dbReference>
<organism evidence="11 12">
    <name type="scientific">Paenibacillus glycanilyticus</name>
    <dbReference type="NCBI Taxonomy" id="126569"/>
    <lineage>
        <taxon>Bacteria</taxon>
        <taxon>Bacillati</taxon>
        <taxon>Bacillota</taxon>
        <taxon>Bacilli</taxon>
        <taxon>Bacillales</taxon>
        <taxon>Paenibacillaceae</taxon>
        <taxon>Paenibacillus</taxon>
    </lineage>
</organism>
<dbReference type="RefSeq" id="WP_284242310.1">
    <property type="nucleotide sequence ID" value="NZ_BSSQ01000035.1"/>
</dbReference>
<dbReference type="PANTHER" id="PTHR42713:SF3">
    <property type="entry name" value="TRANSCRIPTIONAL REGULATORY PROTEIN HPTR"/>
    <property type="match status" value="1"/>
</dbReference>
<sequence length="520" mass="59493">MYNVLLVDDEPLVMEGMQMLIEWEHYGFTIKDTAGNGFEAMEKLTREHYHLVITDIRMPEMDGLELIGQFSERESRPAVIILSGHNEFNYAKQALRHGVNQYLLKPVDVTELKETLTSIRRQLDHTQSQLSADLQTYRNARAKMLIDLSNGHLSEQGRSVLQSRYQIGLRPLIRIAMLEIADYYLIYRNKPGDATLYKFGLHNIAEELIEQASIGYVYDDSFGRIGVILQSDDFDKVMLKLRHVRSAMKSIFKTDVRIGVSRSYPLEAIAGGKQEANQMLETWEGSQDAVKLFVESEPKSDSLNALKLVWDIHALMDAVESGDKTAITGHISTFITEIVPKAVTKAEIRSLLYGIVLQFHTLCQKHGMEMGDNYAKLPAEGANLPHGLREWLVQLAFETSGRILNADAVKEPELIKQIVAYIHEHYQEPLSLKSLAGQFYLNAAYLGQLFKQKMGEPFNDYLNKVRISEVKRLILQKPGKVMEFIRMAGYNNVEHFYRQFKRYEGISFAEYKLGKRSLMK</sequence>
<proteinExistence type="predicted"/>
<evidence type="ECO:0000313" key="11">
    <source>
        <dbReference type="EMBL" id="GLX71497.1"/>
    </source>
</evidence>
<keyword evidence="5" id="KW-0805">Transcription regulation</keyword>
<evidence type="ECO:0000313" key="12">
    <source>
        <dbReference type="Proteomes" id="UP001157114"/>
    </source>
</evidence>
<evidence type="ECO:0000256" key="7">
    <source>
        <dbReference type="ARBA" id="ARBA00023163"/>
    </source>
</evidence>
<feature type="domain" description="HTH araC/xylS-type" evidence="9">
    <location>
        <begin position="416"/>
        <end position="514"/>
    </location>
</feature>
<comment type="subcellular location">
    <subcellularLocation>
        <location evidence="1">Cytoplasm</location>
    </subcellularLocation>
</comment>
<evidence type="ECO:0000259" key="10">
    <source>
        <dbReference type="PROSITE" id="PS50110"/>
    </source>
</evidence>
<evidence type="ECO:0000256" key="1">
    <source>
        <dbReference type="ARBA" id="ARBA00004496"/>
    </source>
</evidence>
<evidence type="ECO:0000256" key="5">
    <source>
        <dbReference type="ARBA" id="ARBA00023015"/>
    </source>
</evidence>
<dbReference type="CDD" id="cd17536">
    <property type="entry name" value="REC_YesN-like"/>
    <property type="match status" value="1"/>
</dbReference>
<keyword evidence="4" id="KW-0902">Two-component regulatory system</keyword>
<keyword evidence="12" id="KW-1185">Reference proteome</keyword>
<dbReference type="InterPro" id="IPR001789">
    <property type="entry name" value="Sig_transdc_resp-reg_receiver"/>
</dbReference>
<evidence type="ECO:0000256" key="2">
    <source>
        <dbReference type="ARBA" id="ARBA00022490"/>
    </source>
</evidence>
<dbReference type="SUPFAM" id="SSF46689">
    <property type="entry name" value="Homeodomain-like"/>
    <property type="match status" value="1"/>
</dbReference>
<evidence type="ECO:0000256" key="6">
    <source>
        <dbReference type="ARBA" id="ARBA00023125"/>
    </source>
</evidence>
<evidence type="ECO:0000256" key="3">
    <source>
        <dbReference type="ARBA" id="ARBA00022553"/>
    </source>
</evidence>
<comment type="caution">
    <text evidence="11">The sequence shown here is derived from an EMBL/GenBank/DDBJ whole genome shotgun (WGS) entry which is preliminary data.</text>
</comment>
<evidence type="ECO:0000259" key="9">
    <source>
        <dbReference type="PROSITE" id="PS01124"/>
    </source>
</evidence>
<keyword evidence="7" id="KW-0804">Transcription</keyword>
<dbReference type="Pfam" id="PF00072">
    <property type="entry name" value="Response_reg"/>
    <property type="match status" value="1"/>
</dbReference>
<dbReference type="InterPro" id="IPR011006">
    <property type="entry name" value="CheY-like_superfamily"/>
</dbReference>
<dbReference type="SUPFAM" id="SSF52172">
    <property type="entry name" value="CheY-like"/>
    <property type="match status" value="1"/>
</dbReference>
<accession>A0ABQ6GR40</accession>
<feature type="domain" description="Response regulatory" evidence="10">
    <location>
        <begin position="3"/>
        <end position="120"/>
    </location>
</feature>